<sequence>MTSKLIITVSILQITLTLTAPLQIPYLQTVQEMMQQQMSLQGSIQPQVPSLQPLQGTIQQQRLALQEQMFALQQFQALQRMNVIPSPMAMNSPPILVLFPNKESDVRRTDFNIQSLKYQKAEEIGDDDSDVIDAEPTDETNVKGSPIRAVLLMPNTRSFIGDFISSMPFLPIEINVPDSISWIYNAIAGIISGIGQSLPFRPQTPNSETQNEVNMKSIWNRIKNKQEMPTVVIPLGQPTLPMQL</sequence>
<proteinExistence type="predicted"/>
<organism evidence="2 3">
    <name type="scientific">Operophtera brumata</name>
    <name type="common">Winter moth</name>
    <name type="synonym">Phalaena brumata</name>
    <dbReference type="NCBI Taxonomy" id="104452"/>
    <lineage>
        <taxon>Eukaryota</taxon>
        <taxon>Metazoa</taxon>
        <taxon>Ecdysozoa</taxon>
        <taxon>Arthropoda</taxon>
        <taxon>Hexapoda</taxon>
        <taxon>Insecta</taxon>
        <taxon>Pterygota</taxon>
        <taxon>Neoptera</taxon>
        <taxon>Endopterygota</taxon>
        <taxon>Lepidoptera</taxon>
        <taxon>Glossata</taxon>
        <taxon>Ditrysia</taxon>
        <taxon>Geometroidea</taxon>
        <taxon>Geometridae</taxon>
        <taxon>Larentiinae</taxon>
        <taxon>Operophtera</taxon>
    </lineage>
</organism>
<keyword evidence="3" id="KW-1185">Reference proteome</keyword>
<accession>A0A0L7KQ50</accession>
<feature type="signal peptide" evidence="1">
    <location>
        <begin position="1"/>
        <end position="19"/>
    </location>
</feature>
<dbReference type="Proteomes" id="UP000037510">
    <property type="component" value="Unassembled WGS sequence"/>
</dbReference>
<keyword evidence="1" id="KW-0732">Signal</keyword>
<evidence type="ECO:0000313" key="2">
    <source>
        <dbReference type="EMBL" id="KOB65417.1"/>
    </source>
</evidence>
<feature type="chain" id="PRO_5005572796" evidence="1">
    <location>
        <begin position="20"/>
        <end position="244"/>
    </location>
</feature>
<protein>
    <submittedName>
        <fullName evidence="2">Uncharacterized protein</fullName>
    </submittedName>
</protein>
<evidence type="ECO:0000256" key="1">
    <source>
        <dbReference type="SAM" id="SignalP"/>
    </source>
</evidence>
<reference evidence="2 3" key="1">
    <citation type="journal article" date="2015" name="Genome Biol. Evol.">
        <title>The genome of winter moth (Operophtera brumata) provides a genomic perspective on sexual dimorphism and phenology.</title>
        <authorList>
            <person name="Derks M.F."/>
            <person name="Smit S."/>
            <person name="Salis L."/>
            <person name="Schijlen E."/>
            <person name="Bossers A."/>
            <person name="Mateman C."/>
            <person name="Pijl A.S."/>
            <person name="de Ridder D."/>
            <person name="Groenen M.A."/>
            <person name="Visser M.E."/>
            <person name="Megens H.J."/>
        </authorList>
    </citation>
    <scope>NUCLEOTIDE SEQUENCE [LARGE SCALE GENOMIC DNA]</scope>
    <source>
        <strain evidence="2">WM2013NL</strain>
        <tissue evidence="2">Head and thorax</tissue>
    </source>
</reference>
<dbReference type="AlphaFoldDB" id="A0A0L7KQ50"/>
<gene>
    <name evidence="2" type="ORF">OBRU01_22791</name>
</gene>
<name>A0A0L7KQ50_OPEBR</name>
<comment type="caution">
    <text evidence="2">The sequence shown here is derived from an EMBL/GenBank/DDBJ whole genome shotgun (WGS) entry which is preliminary data.</text>
</comment>
<evidence type="ECO:0000313" key="3">
    <source>
        <dbReference type="Proteomes" id="UP000037510"/>
    </source>
</evidence>
<dbReference type="EMBL" id="JTDY01007168">
    <property type="protein sequence ID" value="KOB65417.1"/>
    <property type="molecule type" value="Genomic_DNA"/>
</dbReference>